<evidence type="ECO:0000313" key="2">
    <source>
        <dbReference type="EMBL" id="MQA40796.1"/>
    </source>
</evidence>
<dbReference type="Proteomes" id="UP000440498">
    <property type="component" value="Unassembled WGS sequence"/>
</dbReference>
<feature type="compositionally biased region" description="Basic and acidic residues" evidence="1">
    <location>
        <begin position="16"/>
        <end position="27"/>
    </location>
</feature>
<sequence>MTHPSDKGFKPGANMPHDDYDPEHEGMSESGNHATGHPANDTPHASQQQGRQPARSEQSIRQGNLSRSMPRSR</sequence>
<accession>A0A6A7N6X5</accession>
<dbReference type="EMBL" id="WHUG01000010">
    <property type="protein sequence ID" value="MQA40796.1"/>
    <property type="molecule type" value="Genomic_DNA"/>
</dbReference>
<proteinExistence type="predicted"/>
<organism evidence="2 3">
    <name type="scientific">Rugamonas aquatica</name>
    <dbReference type="NCBI Taxonomy" id="2743357"/>
    <lineage>
        <taxon>Bacteria</taxon>
        <taxon>Pseudomonadati</taxon>
        <taxon>Pseudomonadota</taxon>
        <taxon>Betaproteobacteria</taxon>
        <taxon>Burkholderiales</taxon>
        <taxon>Oxalobacteraceae</taxon>
        <taxon>Telluria group</taxon>
        <taxon>Rugamonas</taxon>
    </lineage>
</organism>
<keyword evidence="3" id="KW-1185">Reference proteome</keyword>
<comment type="caution">
    <text evidence="2">The sequence shown here is derived from an EMBL/GenBank/DDBJ whole genome shotgun (WGS) entry which is preliminary data.</text>
</comment>
<gene>
    <name evidence="2" type="ORF">GEV02_21910</name>
</gene>
<feature type="compositionally biased region" description="Polar residues" evidence="1">
    <location>
        <begin position="43"/>
        <end position="73"/>
    </location>
</feature>
<feature type="region of interest" description="Disordered" evidence="1">
    <location>
        <begin position="1"/>
        <end position="73"/>
    </location>
</feature>
<evidence type="ECO:0000313" key="3">
    <source>
        <dbReference type="Proteomes" id="UP000440498"/>
    </source>
</evidence>
<dbReference type="RefSeq" id="WP_152840094.1">
    <property type="nucleotide sequence ID" value="NZ_WHUG01000010.1"/>
</dbReference>
<dbReference type="AlphaFoldDB" id="A0A6A7N6X5"/>
<evidence type="ECO:0000256" key="1">
    <source>
        <dbReference type="SAM" id="MobiDB-lite"/>
    </source>
</evidence>
<name>A0A6A7N6X5_9BURK</name>
<reference evidence="2 3" key="1">
    <citation type="submission" date="2019-10" db="EMBL/GenBank/DDBJ databases">
        <title>Two novel species isolated from a subtropical stream in China.</title>
        <authorList>
            <person name="Lu H."/>
        </authorList>
    </citation>
    <scope>NUCLEOTIDE SEQUENCE [LARGE SCALE GENOMIC DNA]</scope>
    <source>
        <strain evidence="2 3">FT29W</strain>
    </source>
</reference>
<protein>
    <submittedName>
        <fullName evidence="2">Uncharacterized protein</fullName>
    </submittedName>
</protein>